<dbReference type="HOGENOM" id="CLU_1937501_0_0_1"/>
<accession>C6HSL3</accession>
<dbReference type="VEuPathDB" id="FungiDB:HCDG_09194"/>
<sequence length="133" mass="14897">MQPTSLRLKQGCGHPGSLNPRVKQSSITKKQHEALRDHRIKTGEGWISQHHPCTIPAGGKQRRGQVNASARARGRGRAREREREIKKEEGVGKFFIQIRVIQIACSGELIFNTRPQLDTTVLASEFSAKCQKC</sequence>
<evidence type="ECO:0000313" key="2">
    <source>
        <dbReference type="EMBL" id="EER36763.1"/>
    </source>
</evidence>
<organism evidence="2 3">
    <name type="scientific">Ajellomyces capsulatus (strain H143)</name>
    <name type="common">Darling's disease fungus</name>
    <name type="synonym">Histoplasma capsulatum</name>
    <dbReference type="NCBI Taxonomy" id="544712"/>
    <lineage>
        <taxon>Eukaryota</taxon>
        <taxon>Fungi</taxon>
        <taxon>Dikarya</taxon>
        <taxon>Ascomycota</taxon>
        <taxon>Pezizomycotina</taxon>
        <taxon>Eurotiomycetes</taxon>
        <taxon>Eurotiomycetidae</taxon>
        <taxon>Onygenales</taxon>
        <taxon>Ajellomycetaceae</taxon>
        <taxon>Histoplasma</taxon>
    </lineage>
</organism>
<dbReference type="AlphaFoldDB" id="C6HSL3"/>
<proteinExistence type="predicted"/>
<dbReference type="OMA" id="EGWISQH"/>
<reference evidence="3" key="1">
    <citation type="submission" date="2009-05" db="EMBL/GenBank/DDBJ databases">
        <title>The genome sequence of Ajellomyces capsulatus strain H143.</title>
        <authorList>
            <person name="Champion M."/>
            <person name="Cuomo C.A."/>
            <person name="Ma L.-J."/>
            <person name="Henn M.R."/>
            <person name="Sil A."/>
            <person name="Goldman B."/>
            <person name="Young S.K."/>
            <person name="Kodira C.D."/>
            <person name="Zeng Q."/>
            <person name="Koehrsen M."/>
            <person name="Alvarado L."/>
            <person name="Berlin A.M."/>
            <person name="Borenstein D."/>
            <person name="Chen Z."/>
            <person name="Engels R."/>
            <person name="Freedman E."/>
            <person name="Gellesch M."/>
            <person name="Goldberg J."/>
            <person name="Griggs A."/>
            <person name="Gujja S."/>
            <person name="Heiman D.I."/>
            <person name="Hepburn T.A."/>
            <person name="Howarth C."/>
            <person name="Jen D."/>
            <person name="Larson L."/>
            <person name="Lewis B."/>
            <person name="Mehta T."/>
            <person name="Park D."/>
            <person name="Pearson M."/>
            <person name="Roberts A."/>
            <person name="Saif S."/>
            <person name="Shea T.D."/>
            <person name="Shenoy N."/>
            <person name="Sisk P."/>
            <person name="Stolte C."/>
            <person name="Sykes S."/>
            <person name="Walk T."/>
            <person name="White J."/>
            <person name="Yandava C."/>
            <person name="Klein B."/>
            <person name="McEwen J.G."/>
            <person name="Puccia R."/>
            <person name="Goldman G.H."/>
            <person name="Felipe M.S."/>
            <person name="Nino-Vega G."/>
            <person name="San-Blas G."/>
            <person name="Taylor J.W."/>
            <person name="Mendoza L."/>
            <person name="Galagan J.E."/>
            <person name="Nusbaum C."/>
            <person name="Birren B.W."/>
        </authorList>
    </citation>
    <scope>NUCLEOTIDE SEQUENCE [LARGE SCALE GENOMIC DNA]</scope>
    <source>
        <strain evidence="3">H143</strain>
    </source>
</reference>
<name>C6HSL3_AJECH</name>
<dbReference type="Proteomes" id="UP000002624">
    <property type="component" value="Unassembled WGS sequence"/>
</dbReference>
<evidence type="ECO:0000256" key="1">
    <source>
        <dbReference type="SAM" id="MobiDB-lite"/>
    </source>
</evidence>
<dbReference type="EMBL" id="GG692438">
    <property type="protein sequence ID" value="EER36763.1"/>
    <property type="molecule type" value="Genomic_DNA"/>
</dbReference>
<protein>
    <submittedName>
        <fullName evidence="2">Uncharacterized protein</fullName>
    </submittedName>
</protein>
<gene>
    <name evidence="2" type="ORF">HCDG_09194</name>
</gene>
<feature type="region of interest" description="Disordered" evidence="1">
    <location>
        <begin position="1"/>
        <end position="24"/>
    </location>
</feature>
<evidence type="ECO:0000313" key="3">
    <source>
        <dbReference type="Proteomes" id="UP000002624"/>
    </source>
</evidence>
<feature type="region of interest" description="Disordered" evidence="1">
    <location>
        <begin position="48"/>
        <end position="84"/>
    </location>
</feature>